<dbReference type="InterPro" id="IPR039877">
    <property type="entry name" value="TMEM131-like"/>
</dbReference>
<dbReference type="Pfam" id="PF12371">
    <property type="entry name" value="TMEM131_like_N"/>
    <property type="match status" value="1"/>
</dbReference>
<organism evidence="11 12">
    <name type="scientific">Riccia sorocarpa</name>
    <dbReference type="NCBI Taxonomy" id="122646"/>
    <lineage>
        <taxon>Eukaryota</taxon>
        <taxon>Viridiplantae</taxon>
        <taxon>Streptophyta</taxon>
        <taxon>Embryophyta</taxon>
        <taxon>Marchantiophyta</taxon>
        <taxon>Marchantiopsida</taxon>
        <taxon>Marchantiidae</taxon>
        <taxon>Marchantiales</taxon>
        <taxon>Ricciaceae</taxon>
        <taxon>Riccia</taxon>
    </lineage>
</organism>
<name>A0ABD3GF86_9MARC</name>
<dbReference type="PANTHER" id="PTHR22050:SF0">
    <property type="entry name" value="TRANSMEMBRANE PROTEIN 131 HOMOLOG"/>
    <property type="match status" value="1"/>
</dbReference>
<dbReference type="PANTHER" id="PTHR22050">
    <property type="entry name" value="RW1 PROTEIN HOMOLOG"/>
    <property type="match status" value="1"/>
</dbReference>
<feature type="compositionally biased region" description="Low complexity" evidence="7">
    <location>
        <begin position="1265"/>
        <end position="1289"/>
    </location>
</feature>
<feature type="domain" description="DUF7579" evidence="9">
    <location>
        <begin position="444"/>
        <end position="546"/>
    </location>
</feature>
<evidence type="ECO:0000313" key="12">
    <source>
        <dbReference type="Proteomes" id="UP001633002"/>
    </source>
</evidence>
<feature type="compositionally biased region" description="Polar residues" evidence="7">
    <location>
        <begin position="1672"/>
        <end position="1687"/>
    </location>
</feature>
<keyword evidence="4" id="KW-0732">Signal</keyword>
<feature type="domain" description="TMEM131L fifth Ig-like" evidence="10">
    <location>
        <begin position="834"/>
        <end position="898"/>
    </location>
</feature>
<evidence type="ECO:0000256" key="3">
    <source>
        <dbReference type="ARBA" id="ARBA00022692"/>
    </source>
</evidence>
<dbReference type="InterPro" id="IPR055437">
    <property type="entry name" value="TMEM131L_Ig_5"/>
</dbReference>
<feature type="compositionally biased region" description="Polar residues" evidence="7">
    <location>
        <begin position="1164"/>
        <end position="1177"/>
    </location>
</feature>
<keyword evidence="3" id="KW-0812">Transmembrane</keyword>
<gene>
    <name evidence="11" type="ORF">R1sor_026367</name>
</gene>
<feature type="compositionally biased region" description="Polar residues" evidence="7">
    <location>
        <begin position="961"/>
        <end position="978"/>
    </location>
</feature>
<proteinExistence type="inferred from homology"/>
<comment type="subcellular location">
    <subcellularLocation>
        <location evidence="1">Membrane</location>
        <topology evidence="1">Single-pass type I membrane protein</topology>
    </subcellularLocation>
</comment>
<evidence type="ECO:0000259" key="10">
    <source>
        <dbReference type="Pfam" id="PF24501"/>
    </source>
</evidence>
<feature type="region of interest" description="Disordered" evidence="7">
    <location>
        <begin position="1149"/>
        <end position="1194"/>
    </location>
</feature>
<comment type="similarity">
    <text evidence="2">Belongs to the TMEM131 family.</text>
</comment>
<dbReference type="Proteomes" id="UP001633002">
    <property type="component" value="Unassembled WGS sequence"/>
</dbReference>
<dbReference type="GO" id="GO:0016020">
    <property type="term" value="C:membrane"/>
    <property type="evidence" value="ECO:0007669"/>
    <property type="project" value="UniProtKB-SubCell"/>
</dbReference>
<dbReference type="Pfam" id="PF24474">
    <property type="entry name" value="DUF7579"/>
    <property type="match status" value="1"/>
</dbReference>
<sequence>MPCLIRATSDLPKSDRVAGPSVDELRNNKNFEPLRQTGGITGKRYKHGEPPPPGSDDVEDHSSLKAGPEESKLSPQRVRVAGAGYGTKTGEFGNHAGDSEGLNVAKSDAGAVERIHFTSSLLRDCLKVKCSPTAGLHMKQQPSLEKSISLMSKFGSAAQGPVPPLPHVEIIPPFLEWGSQPMFAPSVVSLTVVNTCNSTGLKVFQPFSTDAQFYTHGFEEKVVDPGGELSIPIVFLPRTLGVAEAMLIVQTSAGGFLVQAQGRGVSSPFKVQALQGLRVESGKSLLQTISLHNPYDEVLRVGGIYAWPEDGDDGRPCERKSSNSNGVSHCVYENKGVAPLLTGEKRDLKGVNGGAAVIQMSSHGQLEIGPHSSISIAEFEFSALKADRYSGSLQISLSRRNSPDSADVLVLPIDVQVGRIGADDTSPPVVPVPDVLEFGILTKEDQTSTVVVTLYNPGTEPVQVEEISVLVEDKNIVEIEYVDHHLVLQPNSETMIAKVTYSGREETVPAGLFQCHPRELMRNRKLLVRTNNSVSPEVEVPYRALVFHGYVNCHPSQGSVSFVPRGTDGDNDKVALLEDFGHEEQRIQFANGLSVPLAIYKDLEKRAQLMSQVDGESTDNPDGVCCLETPMGELSILDQTELVYPAVQIGTEEAFWVNVTNPSESRIHVEVFVGSSAEAGHRPCQRVDLYPPSCSIGLVSDVPDVKLTCDLFSDVFLLADGAVAEMTLEPHASVSLGPVIFRPTERCLWTGLVAVLNNLTTVEWVPLQGTGASASLAFFQGDSPISLVQLDLNDTQINPFLSGMMEERVAGFLDSNKARALCSQRVSRAFSAKNTGDIYLDVKAVELVGGGCAAHGFQVDTCEGFMLAPGQSAELHVSYRPDFTGKVFRRDLQLITSAGVIQLALLANFPQHILPLCSEMSHSTTLWEEAFLFLAIVALCVVLGVFFKMLAQEMSQSQDQVSSNGLKAVSQSKSSGSRPVSPVPFSPNHHTALLTKTNSSLVSGSGRAKSDSETQSRTGDGTGASGPGRPKESLKGLVRALKGIGSYAAKVDSLSPVGSGSTLVCEDNNKVDLAPSIGLPGLRVKVPVPAGLNPSKSSLASPVKEAAASSPSSTTSMRKLGGGGDKKAHVARVDVLQAKVAPEPLDEVIPVQPVKQAPALKSPKQGSCKDTTSSGSEKQAEGDGPLQKCPPPALTLPLNSGLMIGSSLGSPRKGNQFTTQYRQVTSPKSQPLSPSQPAAASSEKGKRKKRRNNAVKLDPISKGRSGSSSPSSSPASPATPASPSRPVSPLHQPELPPAGLSNPKSLGGARVTPLSKLDVDVERRGQTARHSSGVIKEPANPPVYRRNDNLSVDIASTALREMAKATDLSWSTLSGRGSRSAGEKNYQVTMGSRGTSKDWATVARKATAEPVTGKGDAPGDVGWDRRTWISNGNGGSCLAGPVLTSSATFPRRYDRGSGWNAPASVDDEHEWLKPAAPGVFSSHMVPVSTMPPAARAPGAKIGKSIPESISMENGGGRDLGWGSLGGKYGQDGSTSWGEILEEKPSQGLGRNSDGLVYDIWGDHFGEISRCSTQQTGSAVPLARNVPYQNPPSVETTSSFFSSYAQPSFPGTDTRVQSPLSGSSSGFSVFSQAQDLGPVETFSTSSTLYGVQRAAIPRQSAFPDYYSTANYGNTRTVHQGQGFSTSLPGSPRKARAPYSPPLGPSPMSTEYSPVVNPDVPPADTSCSFWSSSNLQEAFTSAVQSRS</sequence>
<dbReference type="Pfam" id="PF24501">
    <property type="entry name" value="Ig_TMEM131L_5"/>
    <property type="match status" value="1"/>
</dbReference>
<feature type="compositionally biased region" description="Polar residues" evidence="7">
    <location>
        <begin position="994"/>
        <end position="1003"/>
    </location>
</feature>
<evidence type="ECO:0000259" key="9">
    <source>
        <dbReference type="Pfam" id="PF24474"/>
    </source>
</evidence>
<dbReference type="InterPro" id="IPR056001">
    <property type="entry name" value="DUF7579"/>
</dbReference>
<evidence type="ECO:0000256" key="1">
    <source>
        <dbReference type="ARBA" id="ARBA00004479"/>
    </source>
</evidence>
<feature type="region of interest" description="Disordered" evidence="7">
    <location>
        <begin position="961"/>
        <end position="1033"/>
    </location>
</feature>
<feature type="domain" description="Transmembrane protein 131-like N-terminal" evidence="8">
    <location>
        <begin position="168"/>
        <end position="251"/>
    </location>
</feature>
<feature type="region of interest" description="Disordered" evidence="7">
    <location>
        <begin position="1094"/>
        <end position="1125"/>
    </location>
</feature>
<feature type="region of interest" description="Disordered" evidence="7">
    <location>
        <begin position="1221"/>
        <end position="1346"/>
    </location>
</feature>
<comment type="caution">
    <text evidence="11">The sequence shown here is derived from an EMBL/GenBank/DDBJ whole genome shotgun (WGS) entry which is preliminary data.</text>
</comment>
<feature type="region of interest" description="Disordered" evidence="7">
    <location>
        <begin position="1372"/>
        <end position="1392"/>
    </location>
</feature>
<evidence type="ECO:0000313" key="11">
    <source>
        <dbReference type="EMBL" id="KAL3676419.1"/>
    </source>
</evidence>
<dbReference type="EMBL" id="JBJQOH010000008">
    <property type="protein sequence ID" value="KAL3676419.1"/>
    <property type="molecule type" value="Genomic_DNA"/>
</dbReference>
<evidence type="ECO:0008006" key="13">
    <source>
        <dbReference type="Google" id="ProtNLM"/>
    </source>
</evidence>
<reference evidence="11 12" key="1">
    <citation type="submission" date="2024-09" db="EMBL/GenBank/DDBJ databases">
        <title>Chromosome-scale assembly of Riccia sorocarpa.</title>
        <authorList>
            <person name="Paukszto L."/>
        </authorList>
    </citation>
    <scope>NUCLEOTIDE SEQUENCE [LARGE SCALE GENOMIC DNA]</scope>
    <source>
        <strain evidence="11">LP-2024</strain>
        <tissue evidence="11">Aerial parts of the thallus</tissue>
    </source>
</reference>
<evidence type="ECO:0000256" key="2">
    <source>
        <dbReference type="ARBA" id="ARBA00006682"/>
    </source>
</evidence>
<feature type="region of interest" description="Disordered" evidence="7">
    <location>
        <begin position="1672"/>
        <end position="1717"/>
    </location>
</feature>
<keyword evidence="5" id="KW-1133">Transmembrane helix</keyword>
<feature type="region of interest" description="Disordered" evidence="7">
    <location>
        <begin position="1"/>
        <end position="78"/>
    </location>
</feature>
<evidence type="ECO:0000256" key="7">
    <source>
        <dbReference type="SAM" id="MobiDB-lite"/>
    </source>
</evidence>
<feature type="compositionally biased region" description="Low complexity" evidence="7">
    <location>
        <begin position="1226"/>
        <end position="1242"/>
    </location>
</feature>
<evidence type="ECO:0000256" key="5">
    <source>
        <dbReference type="ARBA" id="ARBA00022989"/>
    </source>
</evidence>
<keyword evidence="6" id="KW-0472">Membrane</keyword>
<protein>
    <recommendedName>
        <fullName evidence="13">Transmembrane protein 131-like N-terminal domain-containing protein</fullName>
    </recommendedName>
</protein>
<dbReference type="InterPro" id="IPR022113">
    <property type="entry name" value="TMEM131L_N"/>
</dbReference>
<feature type="compositionally biased region" description="Low complexity" evidence="7">
    <location>
        <begin position="1106"/>
        <end position="1116"/>
    </location>
</feature>
<accession>A0ABD3GF86</accession>
<evidence type="ECO:0000256" key="4">
    <source>
        <dbReference type="ARBA" id="ARBA00022729"/>
    </source>
</evidence>
<evidence type="ECO:0000256" key="6">
    <source>
        <dbReference type="ARBA" id="ARBA00023136"/>
    </source>
</evidence>
<keyword evidence="12" id="KW-1185">Reference proteome</keyword>
<feature type="compositionally biased region" description="Basic and acidic residues" evidence="7">
    <location>
        <begin position="60"/>
        <end position="72"/>
    </location>
</feature>
<evidence type="ECO:0000259" key="8">
    <source>
        <dbReference type="Pfam" id="PF12371"/>
    </source>
</evidence>